<gene>
    <name evidence="7" type="ORF">NMOB1V02_LOCUS851</name>
</gene>
<dbReference type="GO" id="GO:0008988">
    <property type="term" value="F:rRNA (adenine-N6-)-methyltransferase activity"/>
    <property type="evidence" value="ECO:0007669"/>
    <property type="project" value="InterPro"/>
</dbReference>
<evidence type="ECO:0000256" key="1">
    <source>
        <dbReference type="ARBA" id="ARBA00004496"/>
    </source>
</evidence>
<comment type="subcellular location">
    <subcellularLocation>
        <location evidence="1">Cytoplasm</location>
    </subcellularLocation>
</comment>
<dbReference type="InterPro" id="IPR039846">
    <property type="entry name" value="ZCCHC4"/>
</dbReference>
<dbReference type="EMBL" id="CAJPEX010000077">
    <property type="protein sequence ID" value="CAG0913092.1"/>
    <property type="molecule type" value="Genomic_DNA"/>
</dbReference>
<dbReference type="PANTHER" id="PTHR13493">
    <property type="entry name" value="ZINC FINGER CCHC DOMAIN-CONTAINING"/>
    <property type="match status" value="1"/>
</dbReference>
<dbReference type="AlphaFoldDB" id="A0A7R9BEB2"/>
<dbReference type="InterPro" id="IPR041370">
    <property type="entry name" value="Mlase_EEF1AKMT1/ZCCHC4"/>
</dbReference>
<reference evidence="7" key="1">
    <citation type="submission" date="2020-11" db="EMBL/GenBank/DDBJ databases">
        <authorList>
            <person name="Tran Van P."/>
        </authorList>
    </citation>
    <scope>NUCLEOTIDE SEQUENCE</scope>
</reference>
<dbReference type="OrthoDB" id="431817at2759"/>
<keyword evidence="4" id="KW-0808">Transferase</keyword>
<evidence type="ECO:0000256" key="2">
    <source>
        <dbReference type="ARBA" id="ARBA00022490"/>
    </source>
</evidence>
<keyword evidence="6" id="KW-0812">Transmembrane</keyword>
<dbReference type="GO" id="GO:0005737">
    <property type="term" value="C:cytoplasm"/>
    <property type="evidence" value="ECO:0007669"/>
    <property type="project" value="UniProtKB-SubCell"/>
</dbReference>
<evidence type="ECO:0000313" key="7">
    <source>
        <dbReference type="EMBL" id="CAD7272940.1"/>
    </source>
</evidence>
<dbReference type="GO" id="GO:0005730">
    <property type="term" value="C:nucleolus"/>
    <property type="evidence" value="ECO:0007669"/>
    <property type="project" value="TreeGrafter"/>
</dbReference>
<accession>A0A7R9BEB2</accession>
<evidence type="ECO:0000256" key="6">
    <source>
        <dbReference type="SAM" id="Phobius"/>
    </source>
</evidence>
<dbReference type="Pfam" id="PF10237">
    <property type="entry name" value="N6-adenineMlase"/>
    <property type="match status" value="1"/>
</dbReference>
<keyword evidence="3" id="KW-0489">Methyltransferase</keyword>
<name>A0A7R9BEB2_9CRUS</name>
<keyword evidence="8" id="KW-1185">Reference proteome</keyword>
<keyword evidence="6" id="KW-0472">Membrane</keyword>
<feature type="compositionally biased region" description="Low complexity" evidence="5">
    <location>
        <begin position="11"/>
        <end position="22"/>
    </location>
</feature>
<organism evidence="7">
    <name type="scientific">Notodromas monacha</name>
    <dbReference type="NCBI Taxonomy" id="399045"/>
    <lineage>
        <taxon>Eukaryota</taxon>
        <taxon>Metazoa</taxon>
        <taxon>Ecdysozoa</taxon>
        <taxon>Arthropoda</taxon>
        <taxon>Crustacea</taxon>
        <taxon>Oligostraca</taxon>
        <taxon>Ostracoda</taxon>
        <taxon>Podocopa</taxon>
        <taxon>Podocopida</taxon>
        <taxon>Cypridocopina</taxon>
        <taxon>Cypridoidea</taxon>
        <taxon>Cyprididae</taxon>
        <taxon>Notodromas</taxon>
    </lineage>
</organism>
<dbReference type="Proteomes" id="UP000678499">
    <property type="component" value="Unassembled WGS sequence"/>
</dbReference>
<evidence type="ECO:0000256" key="3">
    <source>
        <dbReference type="ARBA" id="ARBA00022603"/>
    </source>
</evidence>
<evidence type="ECO:0000256" key="5">
    <source>
        <dbReference type="SAM" id="MobiDB-lite"/>
    </source>
</evidence>
<keyword evidence="6" id="KW-1133">Transmembrane helix</keyword>
<dbReference type="EMBL" id="OA882114">
    <property type="protein sequence ID" value="CAD7272940.1"/>
    <property type="molecule type" value="Genomic_DNA"/>
</dbReference>
<feature type="region of interest" description="Disordered" evidence="5">
    <location>
        <begin position="1"/>
        <end position="25"/>
    </location>
</feature>
<dbReference type="PANTHER" id="PTHR13493:SF3">
    <property type="entry name" value="RRNA N6-ADENOSINE-METHYLTRANSFERASE ZCCHC4"/>
    <property type="match status" value="1"/>
</dbReference>
<sequence>MEFEESTVEVTTNATSSASQSTDRAVKSGPEIEAFPTRQPHNVDLAPVLSLSAFAALIILSAVWKYVARLRRKRMLLRAGNDRKGGYVDDEGGGLPFGLESSASRCRAILIASCSSDEDDVQAGHYNRREMRETDAIKYLNVQRTPSLLRDLQHEDERPTLLFERKGSRSGDEAFFACASCRDRKLCRFYMKVSEWNEQKADKLVVHCLDRLNIEFKGLTPRSAVERVKSSLALEKLEFDPENNSFGERGISLILGGFEGKDSGLVACLDCKRVTVPGENISQLCLDEGHDLRTVSLGNDAEKDFNLDRRTNNKMESQFIFDSDTISAMSCVFRNAAFENFICVGCPSLHFLLRSSGKNSLLMDIDERFHFLCDSKTFCHFNAVNGHFFHTKHVFEDWKETIGDGSVAIVVDMPFGSRIDALSRVLIKLRDDLGRKDRIFFFVVFPYFMEKALLECMPELVMMDLVVSYANHSKFKSGTKRGSPVRIFTDFPEFSLKGIPNYRWMDRRMFTVVNAKSAESRLGFTAKPVQFAT</sequence>
<proteinExistence type="predicted"/>
<keyword evidence="2" id="KW-0963">Cytoplasm</keyword>
<protein>
    <submittedName>
        <fullName evidence="7">Uncharacterized protein</fullName>
    </submittedName>
</protein>
<evidence type="ECO:0000313" key="8">
    <source>
        <dbReference type="Proteomes" id="UP000678499"/>
    </source>
</evidence>
<feature type="transmembrane region" description="Helical" evidence="6">
    <location>
        <begin position="45"/>
        <end position="68"/>
    </location>
</feature>
<evidence type="ECO:0000256" key="4">
    <source>
        <dbReference type="ARBA" id="ARBA00022679"/>
    </source>
</evidence>